<proteinExistence type="predicted"/>
<name>A0A9W8J7I1_9AGAR</name>
<gene>
    <name evidence="1" type="ORF">H1R20_g7247</name>
</gene>
<evidence type="ECO:0008006" key="3">
    <source>
        <dbReference type="Google" id="ProtNLM"/>
    </source>
</evidence>
<evidence type="ECO:0000313" key="1">
    <source>
        <dbReference type="EMBL" id="KAJ2929851.1"/>
    </source>
</evidence>
<reference evidence="1" key="1">
    <citation type="submission" date="2022-06" db="EMBL/GenBank/DDBJ databases">
        <title>Genome Sequence of Candolleomyces eurysporus.</title>
        <authorList>
            <person name="Buettner E."/>
        </authorList>
    </citation>
    <scope>NUCLEOTIDE SEQUENCE</scope>
    <source>
        <strain evidence="1">VTCC 930004</strain>
    </source>
</reference>
<comment type="caution">
    <text evidence="1">The sequence shown here is derived from an EMBL/GenBank/DDBJ whole genome shotgun (WGS) entry which is preliminary data.</text>
</comment>
<sequence>MGVLLSRGLSPYRQLSFNTQALMENPPVFDVDSPLPLRPTEEQRTLFRRYQQNMKVLDEIKARVLHELDNVERAIAKTRQEFGDLFNSRSILRKLPDDIYVTIFLMAQEADRETAMPPKLTTEIALSHVCKQWRILALSMPWLWTDFRYDGDRYPSLPIDRLKAYIARSQQLPLALRFHFKFCTAAKVSISFAIKILALSTAFFIV</sequence>
<dbReference type="Proteomes" id="UP001140091">
    <property type="component" value="Unassembled WGS sequence"/>
</dbReference>
<organism evidence="1 2">
    <name type="scientific">Candolleomyces eurysporus</name>
    <dbReference type="NCBI Taxonomy" id="2828524"/>
    <lineage>
        <taxon>Eukaryota</taxon>
        <taxon>Fungi</taxon>
        <taxon>Dikarya</taxon>
        <taxon>Basidiomycota</taxon>
        <taxon>Agaricomycotina</taxon>
        <taxon>Agaricomycetes</taxon>
        <taxon>Agaricomycetidae</taxon>
        <taxon>Agaricales</taxon>
        <taxon>Agaricineae</taxon>
        <taxon>Psathyrellaceae</taxon>
        <taxon>Candolleomyces</taxon>
    </lineage>
</organism>
<keyword evidence="2" id="KW-1185">Reference proteome</keyword>
<evidence type="ECO:0000313" key="2">
    <source>
        <dbReference type="Proteomes" id="UP001140091"/>
    </source>
</evidence>
<accession>A0A9W8J7I1</accession>
<feature type="non-terminal residue" evidence="1">
    <location>
        <position position="206"/>
    </location>
</feature>
<dbReference type="EMBL" id="JANBPK010000856">
    <property type="protein sequence ID" value="KAJ2929851.1"/>
    <property type="molecule type" value="Genomic_DNA"/>
</dbReference>
<dbReference type="OrthoDB" id="3365698at2759"/>
<dbReference type="Gene3D" id="1.20.1280.50">
    <property type="match status" value="1"/>
</dbReference>
<protein>
    <recommendedName>
        <fullName evidence="3">F-box domain-containing protein</fullName>
    </recommendedName>
</protein>
<dbReference type="AlphaFoldDB" id="A0A9W8J7I1"/>